<gene>
    <name evidence="2" type="ORF">PAMC26577_30950</name>
</gene>
<protein>
    <submittedName>
        <fullName evidence="2">Uncharacterized protein</fullName>
    </submittedName>
</protein>
<name>A0A242MET3_CABSO</name>
<accession>A0A242MET3</accession>
<feature type="region of interest" description="Disordered" evidence="1">
    <location>
        <begin position="647"/>
        <end position="691"/>
    </location>
</feature>
<feature type="compositionally biased region" description="Polar residues" evidence="1">
    <location>
        <begin position="670"/>
        <end position="680"/>
    </location>
</feature>
<evidence type="ECO:0000313" key="3">
    <source>
        <dbReference type="Proteomes" id="UP000195221"/>
    </source>
</evidence>
<evidence type="ECO:0000256" key="1">
    <source>
        <dbReference type="SAM" id="MobiDB-lite"/>
    </source>
</evidence>
<dbReference type="RefSeq" id="WP_075359851.1">
    <property type="nucleotide sequence ID" value="NZ_MSRG01000081.1"/>
</dbReference>
<feature type="compositionally biased region" description="Gly residues" evidence="1">
    <location>
        <begin position="652"/>
        <end position="662"/>
    </location>
</feature>
<feature type="region of interest" description="Disordered" evidence="1">
    <location>
        <begin position="375"/>
        <end position="397"/>
    </location>
</feature>
<reference evidence="2 3" key="1">
    <citation type="submission" date="2017-03" db="EMBL/GenBank/DDBJ databases">
        <title>Genome analysis of strain PAMC 26577.</title>
        <authorList>
            <person name="Oh H.-M."/>
            <person name="Yang J.-A."/>
        </authorList>
    </citation>
    <scope>NUCLEOTIDE SEQUENCE [LARGE SCALE GENOMIC DNA]</scope>
    <source>
        <strain evidence="2 3">PAMC 26577</strain>
    </source>
</reference>
<dbReference type="Proteomes" id="UP000195221">
    <property type="component" value="Unassembled WGS sequence"/>
</dbReference>
<sequence>MATQKLFGAGGATITYGDDDGRAYDEEHPKQPDEPAGKAPATAPIPDEKPAREPTPLIGKAAGWRAFDSATLGTGEMAVGLLDKHKEKEIKQASKDYEADHPWASAAIDLLTAGAWAAVPVGDVVAGSRAGAALARVGGKMVPDAVGQVAGRVAESGVGKFAARAGDNAVVKGATTGATVGAATGGVRGFSDAEPGQRMSGAIDSAVKGAGFGAAGGAVLGPVAASIGKTIAPKAASVQEIAAALRGEGKTVKSLNDWMAANPDGRIADFSPAAARLMNTAGKRSDQAAEKLGANVRADVDGQYGRLADPIQKTPLARPRSDMQDDIRSLEKQRDQGYKQGRAEITPVTPELKTALDHPDVQPIVKDSLKSYGELRKRDPSADVSQAPKYQAGRELPSAVLDDVQRRVKKLMDEEGAGSIKYGELQSVRNTLRAGQTGATVDGRKAAAALGKAGNSADDGGSGILGAVHWGSAYSQALKKADVETFRNFSPLEQAHARLAALDGMDKFLQNKGAIGEKGLNDIARGFKTNADIQEVYGPANSKRLAAIFEKEADRQRTNAKMVSGGSKEADSGAQMADVATHVAASAVGHGMGHAALSVVKALTNTGLSKRQAEIMIDMASKPGGFQNLKASGISQKRLNALMSIRGSKPRGVGGQAAGGVAGRRVDTQRAPQDSPSTPEEFNVNVYGARR</sequence>
<dbReference type="AlphaFoldDB" id="A0A242MET3"/>
<dbReference type="EMBL" id="NBTZ01000115">
    <property type="protein sequence ID" value="OTP69461.1"/>
    <property type="molecule type" value="Genomic_DNA"/>
</dbReference>
<feature type="region of interest" description="Disordered" evidence="1">
    <location>
        <begin position="1"/>
        <end position="56"/>
    </location>
</feature>
<feature type="compositionally biased region" description="Basic and acidic residues" evidence="1">
    <location>
        <begin position="19"/>
        <end position="36"/>
    </location>
</feature>
<comment type="caution">
    <text evidence="2">The sequence shown here is derived from an EMBL/GenBank/DDBJ whole genome shotgun (WGS) entry which is preliminary data.</text>
</comment>
<organism evidence="2 3">
    <name type="scientific">Caballeronia sordidicola</name>
    <name type="common">Burkholderia sordidicola</name>
    <dbReference type="NCBI Taxonomy" id="196367"/>
    <lineage>
        <taxon>Bacteria</taxon>
        <taxon>Pseudomonadati</taxon>
        <taxon>Pseudomonadota</taxon>
        <taxon>Betaproteobacteria</taxon>
        <taxon>Burkholderiales</taxon>
        <taxon>Burkholderiaceae</taxon>
        <taxon>Caballeronia</taxon>
    </lineage>
</organism>
<evidence type="ECO:0000313" key="2">
    <source>
        <dbReference type="EMBL" id="OTP69461.1"/>
    </source>
</evidence>
<proteinExistence type="predicted"/>